<protein>
    <submittedName>
        <fullName evidence="2">Uncharacterized protein</fullName>
    </submittedName>
</protein>
<dbReference type="EMBL" id="MHNB01000017">
    <property type="protein sequence ID" value="OGZ37022.1"/>
    <property type="molecule type" value="Genomic_DNA"/>
</dbReference>
<dbReference type="Proteomes" id="UP000177061">
    <property type="component" value="Unassembled WGS sequence"/>
</dbReference>
<dbReference type="InterPro" id="IPR014717">
    <property type="entry name" value="Transl_elong_EF1B/ribsomal_bS6"/>
</dbReference>
<dbReference type="Gene3D" id="3.30.70.60">
    <property type="match status" value="1"/>
</dbReference>
<evidence type="ECO:0000256" key="1">
    <source>
        <dbReference type="SAM" id="Phobius"/>
    </source>
</evidence>
<keyword evidence="1" id="KW-0812">Transmembrane</keyword>
<reference evidence="2 3" key="1">
    <citation type="journal article" date="2016" name="Nat. Commun.">
        <title>Thousands of microbial genomes shed light on interconnected biogeochemical processes in an aquifer system.</title>
        <authorList>
            <person name="Anantharaman K."/>
            <person name="Brown C.T."/>
            <person name="Hug L.A."/>
            <person name="Sharon I."/>
            <person name="Castelle C.J."/>
            <person name="Probst A.J."/>
            <person name="Thomas B.C."/>
            <person name="Singh A."/>
            <person name="Wilkins M.J."/>
            <person name="Karaoz U."/>
            <person name="Brodie E.L."/>
            <person name="Williams K.H."/>
            <person name="Hubbard S.S."/>
            <person name="Banfield J.F."/>
        </authorList>
    </citation>
    <scope>NUCLEOTIDE SEQUENCE [LARGE SCALE GENOMIC DNA]</scope>
</reference>
<name>A0A1G2FGW2_9BACT</name>
<keyword evidence="1" id="KW-0472">Membrane</keyword>
<evidence type="ECO:0000313" key="3">
    <source>
        <dbReference type="Proteomes" id="UP000177061"/>
    </source>
</evidence>
<feature type="transmembrane region" description="Helical" evidence="1">
    <location>
        <begin position="12"/>
        <end position="33"/>
    </location>
</feature>
<sequence length="191" mass="21711">MIIFSGSKKFFAILALGFIILAVFIWLFILPLLNKIKIVSQKYLDNQEIILKFKDRNSAIKDLKENYPGEKNDLSEVKGAFLPKEEAVDFISTLETIAKRTNNIFEIQLAKPPAGKEKISSFDFRISLWGSFNNLLDFIANLENEPYPPYRLIGLENLTIKRLTDNDLETLEIGLAPGAIQSVLSVKIYIQ</sequence>
<comment type="caution">
    <text evidence="2">The sequence shown here is derived from an EMBL/GenBank/DDBJ whole genome shotgun (WGS) entry which is preliminary data.</text>
</comment>
<keyword evidence="1" id="KW-1133">Transmembrane helix</keyword>
<proteinExistence type="predicted"/>
<gene>
    <name evidence="2" type="ORF">A3J64_01905</name>
</gene>
<evidence type="ECO:0000313" key="2">
    <source>
        <dbReference type="EMBL" id="OGZ37022.1"/>
    </source>
</evidence>
<dbReference type="STRING" id="1801997.A3J64_01905"/>
<organism evidence="2 3">
    <name type="scientific">Candidatus Portnoybacteria bacterium RIFCSPHIGHO2_12_FULL_38_9</name>
    <dbReference type="NCBI Taxonomy" id="1801997"/>
    <lineage>
        <taxon>Bacteria</taxon>
        <taxon>Candidatus Portnoyibacteriota</taxon>
    </lineage>
</organism>
<accession>A0A1G2FGW2</accession>
<dbReference type="AlphaFoldDB" id="A0A1G2FGW2"/>